<accession>A0A2A5B7H4</accession>
<evidence type="ECO:0000313" key="2">
    <source>
        <dbReference type="EMBL" id="PCJ27058.1"/>
    </source>
</evidence>
<evidence type="ECO:0000313" key="3">
    <source>
        <dbReference type="Proteomes" id="UP000218327"/>
    </source>
</evidence>
<gene>
    <name evidence="2" type="ORF">COA96_03855</name>
</gene>
<feature type="chain" id="PRO_5013354482" evidence="1">
    <location>
        <begin position="28"/>
        <end position="156"/>
    </location>
</feature>
<protein>
    <submittedName>
        <fullName evidence="2">Uncharacterized protein</fullName>
    </submittedName>
</protein>
<dbReference type="Proteomes" id="UP000218327">
    <property type="component" value="Unassembled WGS sequence"/>
</dbReference>
<sequence length="156" mass="17652">MKTLRSIYLFTFCSALTLAIGSTRTLATEEQIVIEDLTPSQLRREIKKIQTEFYRVFNSSVEDKNLTIVCYNYTPTGSNIKDEACEPQFVIDKRGDNASDWQSGLNILTTEEGMLTELAAEYAALTAAMNEISTENEYFRELNGILGALREELESR</sequence>
<dbReference type="EMBL" id="NVVJ01000008">
    <property type="protein sequence ID" value="PCJ27058.1"/>
    <property type="molecule type" value="Genomic_DNA"/>
</dbReference>
<proteinExistence type="predicted"/>
<organism evidence="2 3">
    <name type="scientific">SAR86 cluster bacterium</name>
    <dbReference type="NCBI Taxonomy" id="2030880"/>
    <lineage>
        <taxon>Bacteria</taxon>
        <taxon>Pseudomonadati</taxon>
        <taxon>Pseudomonadota</taxon>
        <taxon>Gammaproteobacteria</taxon>
        <taxon>SAR86 cluster</taxon>
    </lineage>
</organism>
<feature type="signal peptide" evidence="1">
    <location>
        <begin position="1"/>
        <end position="27"/>
    </location>
</feature>
<keyword evidence="1" id="KW-0732">Signal</keyword>
<dbReference type="AlphaFoldDB" id="A0A2A5B7H4"/>
<evidence type="ECO:0000256" key="1">
    <source>
        <dbReference type="SAM" id="SignalP"/>
    </source>
</evidence>
<comment type="caution">
    <text evidence="2">The sequence shown here is derived from an EMBL/GenBank/DDBJ whole genome shotgun (WGS) entry which is preliminary data.</text>
</comment>
<reference evidence="3" key="1">
    <citation type="submission" date="2017-08" db="EMBL/GenBank/DDBJ databases">
        <title>A dynamic microbial community with high functional redundancy inhabits the cold, oxic subseafloor aquifer.</title>
        <authorList>
            <person name="Tully B.J."/>
            <person name="Wheat C.G."/>
            <person name="Glazer B.T."/>
            <person name="Huber J.A."/>
        </authorList>
    </citation>
    <scope>NUCLEOTIDE SEQUENCE [LARGE SCALE GENOMIC DNA]</scope>
</reference>
<name>A0A2A5B7H4_9GAMM</name>